<accession>A0A8J3MW35</accession>
<dbReference type="AlphaFoldDB" id="A0A8J3MW35"/>
<dbReference type="SUPFAM" id="SSF48208">
    <property type="entry name" value="Six-hairpin glycosidases"/>
    <property type="match status" value="1"/>
</dbReference>
<evidence type="ECO:0000259" key="2">
    <source>
        <dbReference type="Pfam" id="PF03632"/>
    </source>
</evidence>
<reference evidence="4" key="1">
    <citation type="submission" date="2020-10" db="EMBL/GenBank/DDBJ databases">
        <title>Taxonomic study of unclassified bacteria belonging to the class Ktedonobacteria.</title>
        <authorList>
            <person name="Yabe S."/>
            <person name="Wang C.M."/>
            <person name="Zheng Y."/>
            <person name="Sakai Y."/>
            <person name="Cavaletti L."/>
            <person name="Monciardini P."/>
            <person name="Donadio S."/>
        </authorList>
    </citation>
    <scope>NUCLEOTIDE SEQUENCE</scope>
    <source>
        <strain evidence="4">SOSP1-1</strain>
    </source>
</reference>
<feature type="domain" description="Glycoside hydrolase family 65 C-terminal" evidence="3">
    <location>
        <begin position="114"/>
        <end position="173"/>
    </location>
</feature>
<sequence length="222" mass="24884">MFLHIPYFDLYRKQVIKQADLVLAMHLRGDAFSPEQKARNFAYYEPLTVRDSSLSAVTQAVIAAEVGQLQLAYDYFAEVAFLDLYDLAQNTRNGLHLASLVGIWTALVAGFGGLRLRDGSLAFAPRLPEGINRLTFRVVFRNRCIRVKITPTEAQYVLVEGTLLAVWHEDETIMLSTQKSVTRPTSQIQAGPRPDQPPGRVPLKRAARSLSEGPAELLHHNR</sequence>
<comment type="caution">
    <text evidence="4">The sequence shown here is derived from an EMBL/GenBank/DDBJ whole genome shotgun (WGS) entry which is preliminary data.</text>
</comment>
<keyword evidence="5" id="KW-1185">Reference proteome</keyword>
<name>A0A8J3MW35_9CHLR</name>
<dbReference type="PANTHER" id="PTHR11051">
    <property type="entry name" value="GLYCOSYL HYDROLASE-RELATED"/>
    <property type="match status" value="1"/>
</dbReference>
<evidence type="ECO:0000259" key="3">
    <source>
        <dbReference type="Pfam" id="PF03633"/>
    </source>
</evidence>
<proteinExistence type="predicted"/>
<dbReference type="InterPro" id="IPR012341">
    <property type="entry name" value="6hp_glycosidase-like_sf"/>
</dbReference>
<dbReference type="Gene3D" id="2.60.420.10">
    <property type="entry name" value="Maltose phosphorylase, domain 3"/>
    <property type="match status" value="1"/>
</dbReference>
<feature type="region of interest" description="Disordered" evidence="1">
    <location>
        <begin position="178"/>
        <end position="222"/>
    </location>
</feature>
<feature type="domain" description="Glycoside hydrolase family 65 central catalytic" evidence="2">
    <location>
        <begin position="2"/>
        <end position="105"/>
    </location>
</feature>
<dbReference type="Pfam" id="PF03632">
    <property type="entry name" value="Glyco_hydro_65m"/>
    <property type="match status" value="1"/>
</dbReference>
<dbReference type="InterPro" id="IPR005195">
    <property type="entry name" value="Glyco_hydro_65_M"/>
</dbReference>
<evidence type="ECO:0000313" key="4">
    <source>
        <dbReference type="EMBL" id="GHO47135.1"/>
    </source>
</evidence>
<gene>
    <name evidence="4" type="ORF">KSX_52980</name>
</gene>
<evidence type="ECO:0000313" key="5">
    <source>
        <dbReference type="Proteomes" id="UP000612362"/>
    </source>
</evidence>
<organism evidence="4 5">
    <name type="scientific">Ktedonospora formicarum</name>
    <dbReference type="NCBI Taxonomy" id="2778364"/>
    <lineage>
        <taxon>Bacteria</taxon>
        <taxon>Bacillati</taxon>
        <taxon>Chloroflexota</taxon>
        <taxon>Ktedonobacteria</taxon>
        <taxon>Ktedonobacterales</taxon>
        <taxon>Ktedonobacteraceae</taxon>
        <taxon>Ktedonospora</taxon>
    </lineage>
</organism>
<dbReference type="InterPro" id="IPR008928">
    <property type="entry name" value="6-hairpin_glycosidase_sf"/>
</dbReference>
<feature type="compositionally biased region" description="Polar residues" evidence="1">
    <location>
        <begin position="178"/>
        <end position="189"/>
    </location>
</feature>
<dbReference type="PANTHER" id="PTHR11051:SF13">
    <property type="entry name" value="GLYCOSYL TRANSFERASE"/>
    <property type="match status" value="1"/>
</dbReference>
<dbReference type="InterPro" id="IPR005194">
    <property type="entry name" value="Glyco_hydro_65_C"/>
</dbReference>
<dbReference type="Gene3D" id="1.50.10.10">
    <property type="match status" value="1"/>
</dbReference>
<dbReference type="Proteomes" id="UP000612362">
    <property type="component" value="Unassembled WGS sequence"/>
</dbReference>
<dbReference type="Pfam" id="PF03633">
    <property type="entry name" value="Glyco_hydro_65C"/>
    <property type="match status" value="1"/>
</dbReference>
<dbReference type="GO" id="GO:0005975">
    <property type="term" value="P:carbohydrate metabolic process"/>
    <property type="evidence" value="ECO:0007669"/>
    <property type="project" value="InterPro"/>
</dbReference>
<dbReference type="EMBL" id="BNJF01000002">
    <property type="protein sequence ID" value="GHO47135.1"/>
    <property type="molecule type" value="Genomic_DNA"/>
</dbReference>
<evidence type="ECO:0000256" key="1">
    <source>
        <dbReference type="SAM" id="MobiDB-lite"/>
    </source>
</evidence>
<dbReference type="GO" id="GO:0004553">
    <property type="term" value="F:hydrolase activity, hydrolyzing O-glycosyl compounds"/>
    <property type="evidence" value="ECO:0007669"/>
    <property type="project" value="TreeGrafter"/>
</dbReference>
<protein>
    <submittedName>
        <fullName evidence="4">Uncharacterized protein</fullName>
    </submittedName>
</protein>